<gene>
    <name evidence="2" type="ORF">AVEN_217347_1</name>
</gene>
<feature type="compositionally biased region" description="Polar residues" evidence="1">
    <location>
        <begin position="26"/>
        <end position="35"/>
    </location>
</feature>
<evidence type="ECO:0000256" key="1">
    <source>
        <dbReference type="SAM" id="MobiDB-lite"/>
    </source>
</evidence>
<reference evidence="2 3" key="1">
    <citation type="journal article" date="2019" name="Sci. Rep.">
        <title>Orb-weaving spider Araneus ventricosus genome elucidates the spidroin gene catalogue.</title>
        <authorList>
            <person name="Kono N."/>
            <person name="Nakamura H."/>
            <person name="Ohtoshi R."/>
            <person name="Moran D.A.P."/>
            <person name="Shinohara A."/>
            <person name="Yoshida Y."/>
            <person name="Fujiwara M."/>
            <person name="Mori M."/>
            <person name="Tomita M."/>
            <person name="Arakawa K."/>
        </authorList>
    </citation>
    <scope>NUCLEOTIDE SEQUENCE [LARGE SCALE GENOMIC DNA]</scope>
</reference>
<dbReference type="AlphaFoldDB" id="A0A4Y2QUM9"/>
<name>A0A4Y2QUM9_ARAVE</name>
<feature type="compositionally biased region" description="Basic residues" evidence="1">
    <location>
        <begin position="50"/>
        <end position="59"/>
    </location>
</feature>
<proteinExistence type="predicted"/>
<sequence>MGVAHVKYDAVPDSLWRGAKVWRGSETPQASSSDWGSKLRGSAKSNPRVASKRSVKYAG</sequence>
<feature type="region of interest" description="Disordered" evidence="1">
    <location>
        <begin position="23"/>
        <end position="59"/>
    </location>
</feature>
<dbReference type="Proteomes" id="UP000499080">
    <property type="component" value="Unassembled WGS sequence"/>
</dbReference>
<organism evidence="2 3">
    <name type="scientific">Araneus ventricosus</name>
    <name type="common">Orbweaver spider</name>
    <name type="synonym">Epeira ventricosa</name>
    <dbReference type="NCBI Taxonomy" id="182803"/>
    <lineage>
        <taxon>Eukaryota</taxon>
        <taxon>Metazoa</taxon>
        <taxon>Ecdysozoa</taxon>
        <taxon>Arthropoda</taxon>
        <taxon>Chelicerata</taxon>
        <taxon>Arachnida</taxon>
        <taxon>Araneae</taxon>
        <taxon>Araneomorphae</taxon>
        <taxon>Entelegynae</taxon>
        <taxon>Araneoidea</taxon>
        <taxon>Araneidae</taxon>
        <taxon>Araneus</taxon>
    </lineage>
</organism>
<comment type="caution">
    <text evidence="2">The sequence shown here is derived from an EMBL/GenBank/DDBJ whole genome shotgun (WGS) entry which is preliminary data.</text>
</comment>
<feature type="non-terminal residue" evidence="2">
    <location>
        <position position="59"/>
    </location>
</feature>
<dbReference type="EMBL" id="BGPR01140637">
    <property type="protein sequence ID" value="GBN66946.1"/>
    <property type="molecule type" value="Genomic_DNA"/>
</dbReference>
<protein>
    <submittedName>
        <fullName evidence="2">Uncharacterized protein</fullName>
    </submittedName>
</protein>
<evidence type="ECO:0000313" key="3">
    <source>
        <dbReference type="Proteomes" id="UP000499080"/>
    </source>
</evidence>
<accession>A0A4Y2QUM9</accession>
<keyword evidence="3" id="KW-1185">Reference proteome</keyword>
<evidence type="ECO:0000313" key="2">
    <source>
        <dbReference type="EMBL" id="GBN66946.1"/>
    </source>
</evidence>